<evidence type="ECO:0000313" key="1">
    <source>
        <dbReference type="EMBL" id="EXC47672.1"/>
    </source>
</evidence>
<gene>
    <name evidence="1" type="ORF">J529_3111</name>
</gene>
<dbReference type="AlphaFoldDB" id="A0A009S3M6"/>
<protein>
    <submittedName>
        <fullName evidence="1">Uncharacterized protein</fullName>
    </submittedName>
</protein>
<proteinExistence type="predicted"/>
<comment type="caution">
    <text evidence="1">The sequence shown here is derived from an EMBL/GenBank/DDBJ whole genome shotgun (WGS) entry which is preliminary data.</text>
</comment>
<reference evidence="1 2" key="1">
    <citation type="submission" date="2014-02" db="EMBL/GenBank/DDBJ databases">
        <title>Comparative genomics and transcriptomics to identify genetic mechanisms underlying the emergence of carbapenem resistant Acinetobacter baumannii (CRAb).</title>
        <authorList>
            <person name="Harris A.D."/>
            <person name="Johnson K.J."/>
            <person name="George J."/>
            <person name="Shefchek K."/>
            <person name="Daugherty S.C."/>
            <person name="Parankush S."/>
            <person name="Sadzewicz L."/>
            <person name="Tallon L."/>
            <person name="Sengamalay N."/>
            <person name="Hazen T.H."/>
            <person name="Rasko D.A."/>
        </authorList>
    </citation>
    <scope>NUCLEOTIDE SEQUENCE [LARGE SCALE GENOMIC DNA]</scope>
    <source>
        <strain evidence="1 2">99063</strain>
    </source>
</reference>
<organism evidence="1 2">
    <name type="scientific">Acinetobacter baumannii 99063</name>
    <dbReference type="NCBI Taxonomy" id="1310630"/>
    <lineage>
        <taxon>Bacteria</taxon>
        <taxon>Pseudomonadati</taxon>
        <taxon>Pseudomonadota</taxon>
        <taxon>Gammaproteobacteria</taxon>
        <taxon>Moraxellales</taxon>
        <taxon>Moraxellaceae</taxon>
        <taxon>Acinetobacter</taxon>
        <taxon>Acinetobacter calcoaceticus/baumannii complex</taxon>
    </lineage>
</organism>
<sequence>MGEIYGGVKTNSEARELLPIVYRIGERFGGVSTSLRCGFNE</sequence>
<accession>A0A009S3M6</accession>
<name>A0A009S3M6_ACIBA</name>
<dbReference type="EMBL" id="JEXJ01000066">
    <property type="protein sequence ID" value="EXC47672.1"/>
    <property type="molecule type" value="Genomic_DNA"/>
</dbReference>
<dbReference type="Proteomes" id="UP000020735">
    <property type="component" value="Unassembled WGS sequence"/>
</dbReference>
<evidence type="ECO:0000313" key="2">
    <source>
        <dbReference type="Proteomes" id="UP000020735"/>
    </source>
</evidence>